<dbReference type="WBParaSite" id="HCON_00145945-00001">
    <property type="protein sequence ID" value="HCON_00145945-00001"/>
    <property type="gene ID" value="HCON_00145945"/>
</dbReference>
<dbReference type="AlphaFoldDB" id="A0A7I4YTS1"/>
<dbReference type="OrthoDB" id="5868545at2759"/>
<accession>A0A7I4YTS1</accession>
<proteinExistence type="predicted"/>
<protein>
    <submittedName>
        <fullName evidence="2">Transposase</fullName>
    </submittedName>
</protein>
<reference evidence="2" key="1">
    <citation type="submission" date="2020-12" db="UniProtKB">
        <authorList>
            <consortium name="WormBaseParasite"/>
        </authorList>
    </citation>
    <scope>IDENTIFICATION</scope>
    <source>
        <strain evidence="2">MHco3</strain>
    </source>
</reference>
<sequence>MRCGNCTISNPIFRTISNLVVFFRGRHYNIGCALGINRKQEKKLHKVKNLAMLWARAADWYLGSIEHVNEGLRDEFERWFYFAISCPVDGGRAFDSIRNALRARNYTLAAHLISVVA</sequence>
<evidence type="ECO:0000313" key="2">
    <source>
        <dbReference type="WBParaSite" id="HCON_00145945-00001"/>
    </source>
</evidence>
<name>A0A7I4YTS1_HAECO</name>
<organism evidence="1 2">
    <name type="scientific">Haemonchus contortus</name>
    <name type="common">Barber pole worm</name>
    <dbReference type="NCBI Taxonomy" id="6289"/>
    <lineage>
        <taxon>Eukaryota</taxon>
        <taxon>Metazoa</taxon>
        <taxon>Ecdysozoa</taxon>
        <taxon>Nematoda</taxon>
        <taxon>Chromadorea</taxon>
        <taxon>Rhabditida</taxon>
        <taxon>Rhabditina</taxon>
        <taxon>Rhabditomorpha</taxon>
        <taxon>Strongyloidea</taxon>
        <taxon>Trichostrongylidae</taxon>
        <taxon>Haemonchus</taxon>
    </lineage>
</organism>
<keyword evidence="1" id="KW-1185">Reference proteome</keyword>
<evidence type="ECO:0000313" key="1">
    <source>
        <dbReference type="Proteomes" id="UP000025227"/>
    </source>
</evidence>
<dbReference type="Proteomes" id="UP000025227">
    <property type="component" value="Unplaced"/>
</dbReference>